<organism evidence="2 3">
    <name type="scientific">Carpediemonas membranifera</name>
    <dbReference type="NCBI Taxonomy" id="201153"/>
    <lineage>
        <taxon>Eukaryota</taxon>
        <taxon>Metamonada</taxon>
        <taxon>Carpediemonas-like organisms</taxon>
        <taxon>Carpediemonas</taxon>
    </lineage>
</organism>
<keyword evidence="3" id="KW-1185">Reference proteome</keyword>
<sequence length="580" mass="66097">MRNSVRTGGQGMLGTGQWLLHQLQQEQEELLNQLDEMAEQEEEEELERQYRVLNNVLAKIDEEDERRRQEEAASDEMLRYTHSRFSPVFRTTQHSQARLSPVTKKSSRYQIDTTGTEIAVEHPFSPMQFTEVDELTGPEPGREGVPLFPADDEVEQVVSFDPPPKPTEAPAPEETTVDYDYVMGHLPLVDMLLGTDGEDPDYAVNEQDERQLAGDTGDDFRNALNKFREMAERESLVVVGETAISKVRIHFYTMVFSHVLLALLKDVKTQRRKEMKRLIPAFVERTGAWLAPCTKSFVHNMLAFPHTSIFLKTGFFAELTQTAKTKEKYGIRLRVRLRTLFDSMDSILEAGIPSPILDFFGLFLTNPAVDFNVPHRTFAFERKCLRLQQHGVFQSKATLDAYLRDGIYFSQTDAWALEMNGGDTSDDNKTRMTLATKMRAAVKKRKMEDVMCVVSAVMDRSTHKQGIVHPLLTTFVFVHALGHEALLNRSKDLIISQEAEEAFRQNIAFFASLIIHMAFSALDNPVPTDLPMRDDMASSKTVTRTVAECLSQDDWDACVKRMRGFVVRLHTAVIRHINKE</sequence>
<comment type="caution">
    <text evidence="2">The sequence shown here is derived from an EMBL/GenBank/DDBJ whole genome shotgun (WGS) entry which is preliminary data.</text>
</comment>
<reference evidence="2" key="1">
    <citation type="submission" date="2021-05" db="EMBL/GenBank/DDBJ databases">
        <title>A free-living protist that lacks canonical eukaryotic 1 DNA replication and segregation systems.</title>
        <authorList>
            <person name="Salas-Leiva D.E."/>
            <person name="Tromer E.C."/>
            <person name="Curtis B.A."/>
            <person name="Jerlstrom-Hultqvist J."/>
            <person name="Kolisko M."/>
            <person name="Yi Z."/>
            <person name="Salas-Leiva J.S."/>
            <person name="Gallot-Lavallee L."/>
            <person name="Kops G.J.P.L."/>
            <person name="Archibald J.M."/>
            <person name="Simpson A.G.B."/>
            <person name="Roger A.J."/>
        </authorList>
    </citation>
    <scope>NUCLEOTIDE SEQUENCE</scope>
    <source>
        <strain evidence="2">BICM</strain>
    </source>
</reference>
<evidence type="ECO:0000313" key="3">
    <source>
        <dbReference type="Proteomes" id="UP000717585"/>
    </source>
</evidence>
<protein>
    <submittedName>
        <fullName evidence="2">Uncharacterized protein</fullName>
    </submittedName>
</protein>
<keyword evidence="1" id="KW-0175">Coiled coil</keyword>
<dbReference type="Proteomes" id="UP000717585">
    <property type="component" value="Unassembled WGS sequence"/>
</dbReference>
<name>A0A8J6AXQ8_9EUKA</name>
<dbReference type="AlphaFoldDB" id="A0A8J6AXQ8"/>
<accession>A0A8J6AXQ8</accession>
<evidence type="ECO:0000313" key="2">
    <source>
        <dbReference type="EMBL" id="KAG9389824.1"/>
    </source>
</evidence>
<gene>
    <name evidence="2" type="ORF">J8273_8503</name>
</gene>
<dbReference type="EMBL" id="JAHDYR010000067">
    <property type="protein sequence ID" value="KAG9389824.1"/>
    <property type="molecule type" value="Genomic_DNA"/>
</dbReference>
<proteinExistence type="predicted"/>
<evidence type="ECO:0000256" key="1">
    <source>
        <dbReference type="SAM" id="Coils"/>
    </source>
</evidence>
<feature type="coiled-coil region" evidence="1">
    <location>
        <begin position="20"/>
        <end position="73"/>
    </location>
</feature>